<evidence type="ECO:0000313" key="3">
    <source>
        <dbReference type="EMBL" id="SFW75273.1"/>
    </source>
</evidence>
<protein>
    <submittedName>
        <fullName evidence="3">Undecaprenyl-diphosphatase</fullName>
    </submittedName>
</protein>
<dbReference type="SUPFAM" id="SSF48317">
    <property type="entry name" value="Acid phosphatase/Vanadium-dependent haloperoxidase"/>
    <property type="match status" value="1"/>
</dbReference>
<keyword evidence="1" id="KW-1133">Transmembrane helix</keyword>
<accession>A0A1K1RT68</accession>
<dbReference type="PANTHER" id="PTHR14969">
    <property type="entry name" value="SPHINGOSINE-1-PHOSPHATE PHOSPHOHYDROLASE"/>
    <property type="match status" value="1"/>
</dbReference>
<feature type="transmembrane region" description="Helical" evidence="1">
    <location>
        <begin position="106"/>
        <end position="127"/>
    </location>
</feature>
<feature type="transmembrane region" description="Helical" evidence="1">
    <location>
        <begin position="160"/>
        <end position="180"/>
    </location>
</feature>
<dbReference type="SMART" id="SM00014">
    <property type="entry name" value="acidPPc"/>
    <property type="match status" value="1"/>
</dbReference>
<dbReference type="EMBL" id="FPJE01000034">
    <property type="protein sequence ID" value="SFW75273.1"/>
    <property type="molecule type" value="Genomic_DNA"/>
</dbReference>
<dbReference type="PANTHER" id="PTHR14969:SF13">
    <property type="entry name" value="AT30094P"/>
    <property type="match status" value="1"/>
</dbReference>
<dbReference type="OrthoDB" id="9789113at2"/>
<keyword evidence="4" id="KW-1185">Reference proteome</keyword>
<feature type="transmembrane region" description="Helical" evidence="1">
    <location>
        <begin position="134"/>
        <end position="154"/>
    </location>
</feature>
<keyword evidence="1" id="KW-0472">Membrane</keyword>
<evidence type="ECO:0000259" key="2">
    <source>
        <dbReference type="SMART" id="SM00014"/>
    </source>
</evidence>
<organism evidence="3 4">
    <name type="scientific">Sinomicrobium oceani</name>
    <dbReference type="NCBI Taxonomy" id="1150368"/>
    <lineage>
        <taxon>Bacteria</taxon>
        <taxon>Pseudomonadati</taxon>
        <taxon>Bacteroidota</taxon>
        <taxon>Flavobacteriia</taxon>
        <taxon>Flavobacteriales</taxon>
        <taxon>Flavobacteriaceae</taxon>
        <taxon>Sinomicrobium</taxon>
    </lineage>
</organism>
<dbReference type="RefSeq" id="WP_072319217.1">
    <property type="nucleotide sequence ID" value="NZ_FPJE01000034.1"/>
</dbReference>
<feature type="transmembrane region" description="Helical" evidence="1">
    <location>
        <begin position="56"/>
        <end position="75"/>
    </location>
</feature>
<name>A0A1K1RT68_9FLAO</name>
<sequence length="196" mass="22309">MLDRIVEYDHELFLFLNNLGSEGWDGFWLIITNKFTSVPLYLVLLFFCVKKLGWRMTLLVLAATGLMIAFTDQVANVFKYGFERLRPCHDPLLQGKMRIVKCGGKFGYFSAHAGSTFAVATFFSLLLGRYYRSLTAILVLWALVVSYSRIYLGVHFPTDVLTGMVVGVSAGFLFLVLLRWTSKKVFFKSMEKPSAR</sequence>
<evidence type="ECO:0000256" key="1">
    <source>
        <dbReference type="SAM" id="Phobius"/>
    </source>
</evidence>
<keyword evidence="1" id="KW-0812">Transmembrane</keyword>
<dbReference type="STRING" id="1150368.SAMN02927921_03985"/>
<dbReference type="Pfam" id="PF01569">
    <property type="entry name" value="PAP2"/>
    <property type="match status" value="1"/>
</dbReference>
<feature type="transmembrane region" description="Helical" evidence="1">
    <location>
        <begin position="26"/>
        <end position="49"/>
    </location>
</feature>
<dbReference type="CDD" id="cd03395">
    <property type="entry name" value="PAP2_like_4"/>
    <property type="match status" value="1"/>
</dbReference>
<gene>
    <name evidence="3" type="ORF">SAMN02927921_03985</name>
</gene>
<dbReference type="InterPro" id="IPR036938">
    <property type="entry name" value="PAP2/HPO_sf"/>
</dbReference>
<dbReference type="Gene3D" id="1.20.144.10">
    <property type="entry name" value="Phosphatidic acid phosphatase type 2/haloperoxidase"/>
    <property type="match status" value="1"/>
</dbReference>
<dbReference type="AlphaFoldDB" id="A0A1K1RT68"/>
<dbReference type="InterPro" id="IPR000326">
    <property type="entry name" value="PAP2/HPO"/>
</dbReference>
<reference evidence="3 4" key="1">
    <citation type="submission" date="2016-11" db="EMBL/GenBank/DDBJ databases">
        <authorList>
            <person name="Jaros S."/>
            <person name="Januszkiewicz K."/>
            <person name="Wedrychowicz H."/>
        </authorList>
    </citation>
    <scope>NUCLEOTIDE SEQUENCE [LARGE SCALE GENOMIC DNA]</scope>
    <source>
        <strain evidence="3 4">CGMCC 1.12145</strain>
    </source>
</reference>
<proteinExistence type="predicted"/>
<feature type="domain" description="Phosphatidic acid phosphatase type 2/haloperoxidase" evidence="2">
    <location>
        <begin position="57"/>
        <end position="175"/>
    </location>
</feature>
<dbReference type="Proteomes" id="UP000182248">
    <property type="component" value="Unassembled WGS sequence"/>
</dbReference>
<evidence type="ECO:0000313" key="4">
    <source>
        <dbReference type="Proteomes" id="UP000182248"/>
    </source>
</evidence>